<feature type="region of interest" description="Disordered" evidence="1">
    <location>
        <begin position="1"/>
        <end position="38"/>
    </location>
</feature>
<feature type="compositionally biased region" description="Basic residues" evidence="1">
    <location>
        <begin position="1"/>
        <end position="11"/>
    </location>
</feature>
<protein>
    <submittedName>
        <fullName evidence="2">Uncharacterized protein</fullName>
    </submittedName>
</protein>
<accession>A0A2T1A9J6</accession>
<dbReference type="EMBL" id="PVUF01000016">
    <property type="protein sequence ID" value="PRZ45261.1"/>
    <property type="molecule type" value="Genomic_DNA"/>
</dbReference>
<comment type="caution">
    <text evidence="2">The sequence shown here is derived from an EMBL/GenBank/DDBJ whole genome shotgun (WGS) entry which is preliminary data.</text>
</comment>
<reference evidence="2 3" key="1">
    <citation type="submission" date="2018-03" db="EMBL/GenBank/DDBJ databases">
        <title>Genomic Encyclopedia of Archaeal and Bacterial Type Strains, Phase II (KMG-II): from individual species to whole genera.</title>
        <authorList>
            <person name="Goeker M."/>
        </authorList>
    </citation>
    <scope>NUCLEOTIDE SEQUENCE [LARGE SCALE GENOMIC DNA]</scope>
    <source>
        <strain evidence="2 3">DSM 25328</strain>
    </source>
</reference>
<evidence type="ECO:0000313" key="3">
    <source>
        <dbReference type="Proteomes" id="UP000237718"/>
    </source>
</evidence>
<name>A0A2T1A9J6_TRISK</name>
<evidence type="ECO:0000313" key="2">
    <source>
        <dbReference type="EMBL" id="PRZ45261.1"/>
    </source>
</evidence>
<evidence type="ECO:0000256" key="1">
    <source>
        <dbReference type="SAM" id="MobiDB-lite"/>
    </source>
</evidence>
<organism evidence="2 3">
    <name type="scientific">Tritonibacter scottomollicae</name>
    <name type="common">Epibacterium scottomollicae</name>
    <dbReference type="NCBI Taxonomy" id="483013"/>
    <lineage>
        <taxon>Bacteria</taxon>
        <taxon>Pseudomonadati</taxon>
        <taxon>Pseudomonadota</taxon>
        <taxon>Alphaproteobacteria</taxon>
        <taxon>Rhodobacterales</taxon>
        <taxon>Paracoccaceae</taxon>
        <taxon>Tritonibacter</taxon>
    </lineage>
</organism>
<gene>
    <name evidence="2" type="ORF">CLV89_1164</name>
</gene>
<dbReference type="AlphaFoldDB" id="A0A2T1A9J6"/>
<dbReference type="Proteomes" id="UP000237718">
    <property type="component" value="Unassembled WGS sequence"/>
</dbReference>
<proteinExistence type="predicted"/>
<sequence length="60" mass="6759">MSRKPVLHKAKFGGSSAADRAEKYNGQHGKSTMEAAWQHSPKSPQVFVFQRIYKIRRNGG</sequence>